<evidence type="ECO:0000313" key="11">
    <source>
        <dbReference type="EMBL" id="BBL69529.1"/>
    </source>
</evidence>
<protein>
    <recommendedName>
        <fullName evidence="9">Sec-independent protein translocase protein TatA</fullName>
    </recommendedName>
</protein>
<comment type="subunit">
    <text evidence="9">The Tat system comprises two distinct complexes: a TatABC complex, containing multiple copies of TatA, TatB and TatC subunits, and a separate TatA complex, containing only TatA subunits. Substrates initially bind to the TatABC complex, which probably triggers association of the separate TatA complex to form the active translocon.</text>
</comment>
<evidence type="ECO:0000313" key="12">
    <source>
        <dbReference type="Proteomes" id="UP000824988"/>
    </source>
</evidence>
<accession>A0A8D4VMZ1</accession>
<dbReference type="InterPro" id="IPR006312">
    <property type="entry name" value="TatA/E"/>
</dbReference>
<dbReference type="InterPro" id="IPR003369">
    <property type="entry name" value="TatA/B/E"/>
</dbReference>
<dbReference type="GO" id="GO:0008320">
    <property type="term" value="F:protein transmembrane transporter activity"/>
    <property type="evidence" value="ECO:0007669"/>
    <property type="project" value="UniProtKB-UniRule"/>
</dbReference>
<evidence type="ECO:0000256" key="4">
    <source>
        <dbReference type="ARBA" id="ARBA00022692"/>
    </source>
</evidence>
<evidence type="ECO:0000256" key="2">
    <source>
        <dbReference type="ARBA" id="ARBA00022448"/>
    </source>
</evidence>
<feature type="region of interest" description="Disordered" evidence="10">
    <location>
        <begin position="43"/>
        <end position="62"/>
    </location>
</feature>
<keyword evidence="4 9" id="KW-0812">Transmembrane</keyword>
<name>A0A8D4VMZ1_9GAMM</name>
<comment type="subcellular location">
    <subcellularLocation>
        <location evidence="1 9">Cell membrane</location>
        <topology evidence="1 9">Single-pass membrane protein</topology>
    </subcellularLocation>
</comment>
<keyword evidence="5 9" id="KW-0653">Protein transport</keyword>
<dbReference type="Proteomes" id="UP000824988">
    <property type="component" value="Chromosome"/>
</dbReference>
<keyword evidence="7 9" id="KW-0811">Translocation</keyword>
<dbReference type="KEGG" id="moz:MoryE10_01350"/>
<organism evidence="11 12">
    <name type="scientific">Methylogaea oryzae</name>
    <dbReference type="NCBI Taxonomy" id="1295382"/>
    <lineage>
        <taxon>Bacteria</taxon>
        <taxon>Pseudomonadati</taxon>
        <taxon>Pseudomonadota</taxon>
        <taxon>Gammaproteobacteria</taxon>
        <taxon>Methylococcales</taxon>
        <taxon>Methylococcaceae</taxon>
        <taxon>Methylogaea</taxon>
    </lineage>
</organism>
<dbReference type="AlphaFoldDB" id="A0A8D4VMZ1"/>
<reference evidence="11" key="1">
    <citation type="submission" date="2019-06" db="EMBL/GenBank/DDBJ databases">
        <title>Complete genome sequence of Methylogaea oryzae strain JCM16910.</title>
        <authorList>
            <person name="Asakawa S."/>
        </authorList>
    </citation>
    <scope>NUCLEOTIDE SEQUENCE</scope>
    <source>
        <strain evidence="11">E10</strain>
    </source>
</reference>
<evidence type="ECO:0000256" key="3">
    <source>
        <dbReference type="ARBA" id="ARBA00022475"/>
    </source>
</evidence>
<keyword evidence="3 9" id="KW-1003">Cell membrane</keyword>
<proteinExistence type="inferred from homology"/>
<dbReference type="PANTHER" id="PTHR42982">
    <property type="entry name" value="SEC-INDEPENDENT PROTEIN TRANSLOCASE PROTEIN TATA"/>
    <property type="match status" value="1"/>
</dbReference>
<evidence type="ECO:0000256" key="8">
    <source>
        <dbReference type="ARBA" id="ARBA00023136"/>
    </source>
</evidence>
<dbReference type="PANTHER" id="PTHR42982:SF1">
    <property type="entry name" value="SEC-INDEPENDENT PROTEIN TRANSLOCASE PROTEIN TATA"/>
    <property type="match status" value="1"/>
</dbReference>
<dbReference type="GO" id="GO:0033281">
    <property type="term" value="C:TAT protein transport complex"/>
    <property type="evidence" value="ECO:0007669"/>
    <property type="project" value="UniProtKB-UniRule"/>
</dbReference>
<dbReference type="GO" id="GO:0043953">
    <property type="term" value="P:protein transport by the Tat complex"/>
    <property type="evidence" value="ECO:0007669"/>
    <property type="project" value="UniProtKB-UniRule"/>
</dbReference>
<evidence type="ECO:0000256" key="10">
    <source>
        <dbReference type="SAM" id="MobiDB-lite"/>
    </source>
</evidence>
<dbReference type="RefSeq" id="WP_221047905.1">
    <property type="nucleotide sequence ID" value="NZ_AP019782.1"/>
</dbReference>
<dbReference type="Pfam" id="PF02416">
    <property type="entry name" value="TatA_B_E"/>
    <property type="match status" value="1"/>
</dbReference>
<dbReference type="NCBIfam" id="TIGR01411">
    <property type="entry name" value="tatAE"/>
    <property type="match status" value="1"/>
</dbReference>
<comment type="function">
    <text evidence="9">Part of the twin-arginine translocation (Tat) system that transports large folded proteins containing a characteristic twin-arginine motif in their signal peptide across membranes. TatA could form the protein-conducting channel of the Tat system.</text>
</comment>
<evidence type="ECO:0000256" key="6">
    <source>
        <dbReference type="ARBA" id="ARBA00022989"/>
    </source>
</evidence>
<keyword evidence="12" id="KW-1185">Reference proteome</keyword>
<dbReference type="EMBL" id="AP019782">
    <property type="protein sequence ID" value="BBL69529.1"/>
    <property type="molecule type" value="Genomic_DNA"/>
</dbReference>
<feature type="compositionally biased region" description="Basic and acidic residues" evidence="10">
    <location>
        <begin position="53"/>
        <end position="62"/>
    </location>
</feature>
<evidence type="ECO:0000256" key="5">
    <source>
        <dbReference type="ARBA" id="ARBA00022927"/>
    </source>
</evidence>
<evidence type="ECO:0000256" key="7">
    <source>
        <dbReference type="ARBA" id="ARBA00023010"/>
    </source>
</evidence>
<evidence type="ECO:0000256" key="1">
    <source>
        <dbReference type="ARBA" id="ARBA00004162"/>
    </source>
</evidence>
<comment type="similarity">
    <text evidence="9">Belongs to the TatA/E family.</text>
</comment>
<sequence length="62" mass="6499">MGIGIWELVLLLLIVLVLFGTKKLGTIGSDLGSAIKGFRKAISDDDGAAAPPKKTETEAKDD</sequence>
<gene>
    <name evidence="9" type="primary">tatA</name>
    <name evidence="11" type="ORF">MoryE10_01350</name>
</gene>
<dbReference type="HAMAP" id="MF_00236">
    <property type="entry name" value="TatA_E"/>
    <property type="match status" value="1"/>
</dbReference>
<keyword evidence="6 9" id="KW-1133">Transmembrane helix</keyword>
<keyword evidence="2 9" id="KW-0813">Transport</keyword>
<evidence type="ECO:0000256" key="9">
    <source>
        <dbReference type="HAMAP-Rule" id="MF_00236"/>
    </source>
</evidence>
<keyword evidence="8 9" id="KW-0472">Membrane</keyword>